<evidence type="ECO:0000313" key="1">
    <source>
        <dbReference type="EMBL" id="MFC4978625.1"/>
    </source>
</evidence>
<evidence type="ECO:0000313" key="2">
    <source>
        <dbReference type="Proteomes" id="UP001595908"/>
    </source>
</evidence>
<organism evidence="1 2">
    <name type="scientific">Streptomyces atroolivaceus</name>
    <dbReference type="NCBI Taxonomy" id="66869"/>
    <lineage>
        <taxon>Bacteria</taxon>
        <taxon>Bacillati</taxon>
        <taxon>Actinomycetota</taxon>
        <taxon>Actinomycetes</taxon>
        <taxon>Kitasatosporales</taxon>
        <taxon>Streptomycetaceae</taxon>
        <taxon>Streptomyces</taxon>
    </lineage>
</organism>
<dbReference type="NCBIfam" id="NF033634">
    <property type="entry name" value="SLATT_1"/>
    <property type="match status" value="1"/>
</dbReference>
<comment type="caution">
    <text evidence="1">The sequence shown here is derived from an EMBL/GenBank/DDBJ whole genome shotgun (WGS) entry which is preliminary data.</text>
</comment>
<sequence length="146" mass="16024">MPQANEDPVLEQALRDLAWYERIMRRSRRWAAVTELTALATGAGAVVAAGIQAPAAVTASIAGTTLFVGGFRQLFHHAERHVQAAEAWSRLRLAIQRYTLVAEADRSDDNRQRLLEEVEAVADTELQSWATSRRLAQPPPGGQALP</sequence>
<reference evidence="2" key="1">
    <citation type="journal article" date="2019" name="Int. J. Syst. Evol. Microbiol.">
        <title>The Global Catalogue of Microorganisms (GCM) 10K type strain sequencing project: providing services to taxonomists for standard genome sequencing and annotation.</title>
        <authorList>
            <consortium name="The Broad Institute Genomics Platform"/>
            <consortium name="The Broad Institute Genome Sequencing Center for Infectious Disease"/>
            <person name="Wu L."/>
            <person name="Ma J."/>
        </authorList>
    </citation>
    <scope>NUCLEOTIDE SEQUENCE [LARGE SCALE GENOMIC DNA]</scope>
    <source>
        <strain evidence="2">ICMP 257</strain>
    </source>
</reference>
<gene>
    <name evidence="1" type="ORF">ACFPL4_09605</name>
</gene>
<dbReference type="RefSeq" id="WP_106972738.1">
    <property type="nucleotide sequence ID" value="NZ_JBFAGR010000008.1"/>
</dbReference>
<protein>
    <submittedName>
        <fullName evidence="1">SLATT domain-containing protein</fullName>
    </submittedName>
</protein>
<keyword evidence="2" id="KW-1185">Reference proteome</keyword>
<dbReference type="GeneID" id="31233287"/>
<proteinExistence type="predicted"/>
<name>A0ABV9V3Y6_STRAZ</name>
<accession>A0ABV9V3Y6</accession>
<dbReference type="EMBL" id="JBHSJE010000002">
    <property type="protein sequence ID" value="MFC4978625.1"/>
    <property type="molecule type" value="Genomic_DNA"/>
</dbReference>
<dbReference type="Proteomes" id="UP001595908">
    <property type="component" value="Unassembled WGS sequence"/>
</dbReference>